<gene>
    <name evidence="1" type="ORF">GCM10009759_67500</name>
</gene>
<sequence>MDLASMSEQHRADGDRHASFYVLYNTAHMHDDVPGLPAMVAVRVQRDRAAGMFEMEYAWHPLVAMGEGWLVRRGADQTAFTRQGPIGPADRETERIEALLRASGGSGRFTVHDDYSFDTAPYDTWVIATDTLAADPARPVRVFHDRRQIDNDTHTLREGHFVSVEDARAWTDDLDSPLPPPALSPSARAAAALLGSSAAAAGWARVVSTPPPAAPPPGNGRPPSR</sequence>
<comment type="caution">
    <text evidence="1">The sequence shown here is derived from an EMBL/GenBank/DDBJ whole genome shotgun (WGS) entry which is preliminary data.</text>
</comment>
<keyword evidence="2" id="KW-1185">Reference proteome</keyword>
<reference evidence="2" key="1">
    <citation type="journal article" date="2019" name="Int. J. Syst. Evol. Microbiol.">
        <title>The Global Catalogue of Microorganisms (GCM) 10K type strain sequencing project: providing services to taxonomists for standard genome sequencing and annotation.</title>
        <authorList>
            <consortium name="The Broad Institute Genomics Platform"/>
            <consortium name="The Broad Institute Genome Sequencing Center for Infectious Disease"/>
            <person name="Wu L."/>
            <person name="Ma J."/>
        </authorList>
    </citation>
    <scope>NUCLEOTIDE SEQUENCE [LARGE SCALE GENOMIC DNA]</scope>
    <source>
        <strain evidence="2">JCM 14559</strain>
    </source>
</reference>
<accession>A0ABN2XY60</accession>
<evidence type="ECO:0000313" key="1">
    <source>
        <dbReference type="EMBL" id="GAA2119425.1"/>
    </source>
</evidence>
<evidence type="ECO:0008006" key="3">
    <source>
        <dbReference type="Google" id="ProtNLM"/>
    </source>
</evidence>
<dbReference type="RefSeq" id="WP_344557791.1">
    <property type="nucleotide sequence ID" value="NZ_BAAANS010000067.1"/>
</dbReference>
<organism evidence="1 2">
    <name type="scientific">Kitasatospora saccharophila</name>
    <dbReference type="NCBI Taxonomy" id="407973"/>
    <lineage>
        <taxon>Bacteria</taxon>
        <taxon>Bacillati</taxon>
        <taxon>Actinomycetota</taxon>
        <taxon>Actinomycetes</taxon>
        <taxon>Kitasatosporales</taxon>
        <taxon>Streptomycetaceae</taxon>
        <taxon>Kitasatospora</taxon>
    </lineage>
</organism>
<name>A0ABN2XY60_9ACTN</name>
<dbReference type="EMBL" id="BAAANS010000067">
    <property type="protein sequence ID" value="GAA2119425.1"/>
    <property type="molecule type" value="Genomic_DNA"/>
</dbReference>
<evidence type="ECO:0000313" key="2">
    <source>
        <dbReference type="Proteomes" id="UP001500897"/>
    </source>
</evidence>
<proteinExistence type="predicted"/>
<dbReference type="Proteomes" id="UP001500897">
    <property type="component" value="Unassembled WGS sequence"/>
</dbReference>
<protein>
    <recommendedName>
        <fullName evidence="3">Nudix hydrolase domain-containing protein</fullName>
    </recommendedName>
</protein>